<gene>
    <name evidence="1" type="ORF">XENORESO_019916</name>
</gene>
<comment type="caution">
    <text evidence="1">The sequence shown here is derived from an EMBL/GenBank/DDBJ whole genome shotgun (WGS) entry which is preliminary data.</text>
</comment>
<name>A0ABV0X1A0_9TELE</name>
<evidence type="ECO:0000313" key="2">
    <source>
        <dbReference type="Proteomes" id="UP001444071"/>
    </source>
</evidence>
<accession>A0ABV0X1A0</accession>
<sequence length="108" mass="11670">MPFTVKEKCPPTVLSDHPTVVNPNWSFGDSMNVWVVLQPSRGHVLFQVDLFSIPDFVDCFEVIFLGDLQITSPYNLPEADTPTAGGFNFGAAGSSSSCLHAVETSPVP</sequence>
<dbReference type="Proteomes" id="UP001444071">
    <property type="component" value="Unassembled WGS sequence"/>
</dbReference>
<keyword evidence="2" id="KW-1185">Reference proteome</keyword>
<proteinExistence type="predicted"/>
<dbReference type="EMBL" id="JAHRIM010080826">
    <property type="protein sequence ID" value="MEQ2275069.1"/>
    <property type="molecule type" value="Genomic_DNA"/>
</dbReference>
<protein>
    <submittedName>
        <fullName evidence="1">Uncharacterized protein</fullName>
    </submittedName>
</protein>
<reference evidence="1 2" key="1">
    <citation type="submission" date="2021-06" db="EMBL/GenBank/DDBJ databases">
        <authorList>
            <person name="Palmer J.M."/>
        </authorList>
    </citation>
    <scope>NUCLEOTIDE SEQUENCE [LARGE SCALE GENOMIC DNA]</scope>
    <source>
        <strain evidence="1 2">XR_2019</strain>
        <tissue evidence="1">Muscle</tissue>
    </source>
</reference>
<evidence type="ECO:0000313" key="1">
    <source>
        <dbReference type="EMBL" id="MEQ2275069.1"/>
    </source>
</evidence>
<organism evidence="1 2">
    <name type="scientific">Xenotaenia resolanae</name>
    <dbReference type="NCBI Taxonomy" id="208358"/>
    <lineage>
        <taxon>Eukaryota</taxon>
        <taxon>Metazoa</taxon>
        <taxon>Chordata</taxon>
        <taxon>Craniata</taxon>
        <taxon>Vertebrata</taxon>
        <taxon>Euteleostomi</taxon>
        <taxon>Actinopterygii</taxon>
        <taxon>Neopterygii</taxon>
        <taxon>Teleostei</taxon>
        <taxon>Neoteleostei</taxon>
        <taxon>Acanthomorphata</taxon>
        <taxon>Ovalentaria</taxon>
        <taxon>Atherinomorphae</taxon>
        <taxon>Cyprinodontiformes</taxon>
        <taxon>Goodeidae</taxon>
        <taxon>Xenotaenia</taxon>
    </lineage>
</organism>